<accession>A0A1Y2L4Z3</accession>
<dbReference type="AlphaFoldDB" id="A0A1Y2L4Z3"/>
<protein>
    <submittedName>
        <fullName evidence="1">Uncharacterized protein</fullName>
    </submittedName>
</protein>
<reference evidence="1 2" key="1">
    <citation type="submission" date="2014-03" db="EMBL/GenBank/DDBJ databases">
        <title>The draft genome sequence of Thalassospira mesophila JCM 18969.</title>
        <authorList>
            <person name="Lai Q."/>
            <person name="Shao Z."/>
        </authorList>
    </citation>
    <scope>NUCLEOTIDE SEQUENCE [LARGE SCALE GENOMIC DNA]</scope>
    <source>
        <strain evidence="1 2">JCM 18969</strain>
    </source>
</reference>
<comment type="caution">
    <text evidence="1">The sequence shown here is derived from an EMBL/GenBank/DDBJ whole genome shotgun (WGS) entry which is preliminary data.</text>
</comment>
<keyword evidence="2" id="KW-1185">Reference proteome</keyword>
<organism evidence="1 2">
    <name type="scientific">Thalassospira mesophila</name>
    <dbReference type="NCBI Taxonomy" id="1293891"/>
    <lineage>
        <taxon>Bacteria</taxon>
        <taxon>Pseudomonadati</taxon>
        <taxon>Pseudomonadota</taxon>
        <taxon>Alphaproteobacteria</taxon>
        <taxon>Rhodospirillales</taxon>
        <taxon>Thalassospiraceae</taxon>
        <taxon>Thalassospira</taxon>
    </lineage>
</organism>
<name>A0A1Y2L4Z3_9PROT</name>
<proteinExistence type="predicted"/>
<sequence>MTGSGHQVCGKGGAKHIYASQSAFRLPDSWPDCALDHVSVLPADTGLAMVLFRTRDWLSA</sequence>
<evidence type="ECO:0000313" key="2">
    <source>
        <dbReference type="Proteomes" id="UP000193391"/>
    </source>
</evidence>
<gene>
    <name evidence="1" type="ORF">TMES_06260</name>
</gene>
<dbReference type="Proteomes" id="UP000193391">
    <property type="component" value="Unassembled WGS sequence"/>
</dbReference>
<dbReference type="EMBL" id="JFKA01000002">
    <property type="protein sequence ID" value="OSQ39603.1"/>
    <property type="molecule type" value="Genomic_DNA"/>
</dbReference>
<evidence type="ECO:0000313" key="1">
    <source>
        <dbReference type="EMBL" id="OSQ39603.1"/>
    </source>
</evidence>